<dbReference type="RefSeq" id="WP_090520267.1">
    <property type="nucleotide sequence ID" value="NZ_FNAH01000001.1"/>
</dbReference>
<feature type="region of interest" description="Disordered" evidence="1">
    <location>
        <begin position="38"/>
        <end position="264"/>
    </location>
</feature>
<gene>
    <name evidence="4" type="ORF">SAMN05421538_101334</name>
</gene>
<accession>A0A1G6TRF8</accession>
<dbReference type="Pfam" id="PF13717">
    <property type="entry name" value="Zn_ribbon_4"/>
    <property type="match status" value="1"/>
</dbReference>
<name>A0A1G6TRF8_9RHOB</name>
<evidence type="ECO:0000313" key="5">
    <source>
        <dbReference type="Proteomes" id="UP000199344"/>
    </source>
</evidence>
<dbReference type="EMBL" id="FNAH01000001">
    <property type="protein sequence ID" value="SDD30895.1"/>
    <property type="molecule type" value="Genomic_DNA"/>
</dbReference>
<evidence type="ECO:0000313" key="4">
    <source>
        <dbReference type="EMBL" id="SDD30895.1"/>
    </source>
</evidence>
<feature type="transmembrane region" description="Helical" evidence="2">
    <location>
        <begin position="317"/>
        <end position="335"/>
    </location>
</feature>
<organism evidence="4 5">
    <name type="scientific">Paracoccus isoporae</name>
    <dbReference type="NCBI Taxonomy" id="591205"/>
    <lineage>
        <taxon>Bacteria</taxon>
        <taxon>Pseudomonadati</taxon>
        <taxon>Pseudomonadota</taxon>
        <taxon>Alphaproteobacteria</taxon>
        <taxon>Rhodobacterales</taxon>
        <taxon>Paracoccaceae</taxon>
        <taxon>Paracoccus</taxon>
    </lineage>
</organism>
<dbReference type="Proteomes" id="UP000199344">
    <property type="component" value="Unassembled WGS sequence"/>
</dbReference>
<reference evidence="4 5" key="1">
    <citation type="submission" date="2016-10" db="EMBL/GenBank/DDBJ databases">
        <authorList>
            <person name="de Groot N.N."/>
        </authorList>
    </citation>
    <scope>NUCLEOTIDE SEQUENCE [LARGE SCALE GENOMIC DNA]</scope>
    <source>
        <strain evidence="4 5">DSM 22220</strain>
    </source>
</reference>
<keyword evidence="2" id="KW-0472">Membrane</keyword>
<feature type="compositionally biased region" description="Basic and acidic residues" evidence="1">
    <location>
        <begin position="192"/>
        <end position="205"/>
    </location>
</feature>
<feature type="compositionally biased region" description="Basic and acidic residues" evidence="1">
    <location>
        <begin position="77"/>
        <end position="90"/>
    </location>
</feature>
<evidence type="ECO:0000259" key="3">
    <source>
        <dbReference type="Pfam" id="PF13717"/>
    </source>
</evidence>
<dbReference type="STRING" id="591205.SAMN05421538_101334"/>
<evidence type="ECO:0000256" key="1">
    <source>
        <dbReference type="SAM" id="MobiDB-lite"/>
    </source>
</evidence>
<keyword evidence="2" id="KW-0812">Transmembrane</keyword>
<protein>
    <submittedName>
        <fullName evidence="4">MJ0042 family finger-like domain-containing protein</fullName>
    </submittedName>
</protein>
<feature type="compositionally biased region" description="Basic and acidic residues" evidence="1">
    <location>
        <begin position="126"/>
        <end position="136"/>
    </location>
</feature>
<sequence length="367" mass="38279">MRLICPECNAQYELPEDAIPPEGREVECAACGTIWHQDQANKAPARSAEPPAGSRAPHSVPNADQPAHAEQPPAPDMETRPSRGLSDDLRAAAQSGDGQVRDGADPDLGDAPVLRRPLPDDVLSILREETARELRARRGIQPGAAQQDTAQPPKRPETAAPNRAGAEEAGPHSPPPRTDAVEPAPAAPARDAVAREPDPADDAPRLDAVQNAPDLDWPATTVTAPDDSEPRVVARGAARPHRAGQDGSAILTTAAPTDPAPVPRRNLPPEDVEPVATLPDAEIIAATLQPGRAATDARPPHEADRARHGYGAGMTRALIAVAALLILYLLAALWVRSGDAPAPIAGFVGGVETARAALQSLIGSGLR</sequence>
<proteinExistence type="predicted"/>
<dbReference type="AlphaFoldDB" id="A0A1G6TRF8"/>
<dbReference type="InterPro" id="IPR011723">
    <property type="entry name" value="Znf/thioredoxin_put"/>
</dbReference>
<evidence type="ECO:0000256" key="2">
    <source>
        <dbReference type="SAM" id="Phobius"/>
    </source>
</evidence>
<feature type="domain" description="Zinc finger/thioredoxin putative" evidence="3">
    <location>
        <begin position="1"/>
        <end position="35"/>
    </location>
</feature>
<feature type="compositionally biased region" description="Low complexity" evidence="1">
    <location>
        <begin position="181"/>
        <end position="191"/>
    </location>
</feature>
<keyword evidence="5" id="KW-1185">Reference proteome</keyword>
<dbReference type="NCBIfam" id="TIGR02098">
    <property type="entry name" value="MJ0042_CXXC"/>
    <property type="match status" value="1"/>
</dbReference>
<keyword evidence="2" id="KW-1133">Transmembrane helix</keyword>